<keyword evidence="2" id="KW-0813">Transport</keyword>
<gene>
    <name evidence="8" type="ORF">GCM10010121_042900</name>
</gene>
<organism evidence="8 9">
    <name type="scientific">Streptomyces brasiliensis</name>
    <dbReference type="NCBI Taxonomy" id="1954"/>
    <lineage>
        <taxon>Bacteria</taxon>
        <taxon>Bacillati</taxon>
        <taxon>Actinomycetota</taxon>
        <taxon>Actinomycetes</taxon>
        <taxon>Kitasatosporales</taxon>
        <taxon>Streptomycetaceae</taxon>
        <taxon>Streptomyces</taxon>
    </lineage>
</organism>
<dbReference type="EMBL" id="BMQA01000013">
    <property type="protein sequence ID" value="GGJ27116.1"/>
    <property type="molecule type" value="Genomic_DNA"/>
</dbReference>
<evidence type="ECO:0000256" key="5">
    <source>
        <dbReference type="ARBA" id="ARBA00023004"/>
    </source>
</evidence>
<reference evidence="8" key="1">
    <citation type="journal article" date="2014" name="Int. J. Syst. Evol. Microbiol.">
        <title>Complete genome sequence of Corynebacterium casei LMG S-19264T (=DSM 44701T), isolated from a smear-ripened cheese.</title>
        <authorList>
            <consortium name="US DOE Joint Genome Institute (JGI-PGF)"/>
            <person name="Walter F."/>
            <person name="Albersmeier A."/>
            <person name="Kalinowski J."/>
            <person name="Ruckert C."/>
        </authorList>
    </citation>
    <scope>NUCLEOTIDE SEQUENCE</scope>
    <source>
        <strain evidence="8">JCM 3086</strain>
    </source>
</reference>
<evidence type="ECO:0000256" key="7">
    <source>
        <dbReference type="ARBA" id="ARBA00023291"/>
    </source>
</evidence>
<name>A0A917NTJ0_9ACTN</name>
<accession>A0A917NTJ0</accession>
<dbReference type="PANTHER" id="PTHR36923">
    <property type="entry name" value="FERREDOXIN"/>
    <property type="match status" value="1"/>
</dbReference>
<protein>
    <recommendedName>
        <fullName evidence="10">Ferredoxin</fullName>
    </recommendedName>
</protein>
<keyword evidence="9" id="KW-1185">Reference proteome</keyword>
<sequence length="112" mass="11780">MLALGEMTAVPNCLAARVVHEGPGRRKGGALMRLVVDLNKCQGYAQCAFLAPDVFVMHGEESLIYNPRVEQEQREHVARAVAACPVRAITVDGLDAPGAVPAGSAGESPDGR</sequence>
<keyword evidence="4" id="KW-0249">Electron transport</keyword>
<dbReference type="Gene3D" id="3.30.70.20">
    <property type="match status" value="1"/>
</dbReference>
<dbReference type="AlphaFoldDB" id="A0A917NTJ0"/>
<keyword evidence="3" id="KW-0479">Metal-binding</keyword>
<dbReference type="PANTHER" id="PTHR36923:SF3">
    <property type="entry name" value="FERREDOXIN"/>
    <property type="match status" value="1"/>
</dbReference>
<keyword evidence="7" id="KW-0003">3Fe-4S</keyword>
<dbReference type="GO" id="GO:0046872">
    <property type="term" value="F:metal ion binding"/>
    <property type="evidence" value="ECO:0007669"/>
    <property type="project" value="UniProtKB-KW"/>
</dbReference>
<dbReference type="SUPFAM" id="SSF54862">
    <property type="entry name" value="4Fe-4S ferredoxins"/>
    <property type="match status" value="1"/>
</dbReference>
<dbReference type="Proteomes" id="UP000657574">
    <property type="component" value="Unassembled WGS sequence"/>
</dbReference>
<evidence type="ECO:0000256" key="1">
    <source>
        <dbReference type="ARBA" id="ARBA00001927"/>
    </source>
</evidence>
<evidence type="ECO:0008006" key="10">
    <source>
        <dbReference type="Google" id="ProtNLM"/>
    </source>
</evidence>
<evidence type="ECO:0000256" key="2">
    <source>
        <dbReference type="ARBA" id="ARBA00022448"/>
    </source>
</evidence>
<evidence type="ECO:0000256" key="4">
    <source>
        <dbReference type="ARBA" id="ARBA00022982"/>
    </source>
</evidence>
<dbReference type="GO" id="GO:0051538">
    <property type="term" value="F:3 iron, 4 sulfur cluster binding"/>
    <property type="evidence" value="ECO:0007669"/>
    <property type="project" value="UniProtKB-KW"/>
</dbReference>
<keyword evidence="6" id="KW-0411">Iron-sulfur</keyword>
<keyword evidence="5" id="KW-0408">Iron</keyword>
<reference evidence="8" key="2">
    <citation type="submission" date="2020-09" db="EMBL/GenBank/DDBJ databases">
        <authorList>
            <person name="Sun Q."/>
            <person name="Ohkuma M."/>
        </authorList>
    </citation>
    <scope>NUCLEOTIDE SEQUENCE</scope>
    <source>
        <strain evidence="8">JCM 3086</strain>
    </source>
</reference>
<evidence type="ECO:0000313" key="8">
    <source>
        <dbReference type="EMBL" id="GGJ27116.1"/>
    </source>
</evidence>
<comment type="caution">
    <text evidence="8">The sequence shown here is derived from an EMBL/GenBank/DDBJ whole genome shotgun (WGS) entry which is preliminary data.</text>
</comment>
<dbReference type="InterPro" id="IPR051269">
    <property type="entry name" value="Fe-S_cluster_ET"/>
</dbReference>
<proteinExistence type="predicted"/>
<evidence type="ECO:0000313" key="9">
    <source>
        <dbReference type="Proteomes" id="UP000657574"/>
    </source>
</evidence>
<dbReference type="Pfam" id="PF13370">
    <property type="entry name" value="Fer4_13"/>
    <property type="match status" value="1"/>
</dbReference>
<evidence type="ECO:0000256" key="3">
    <source>
        <dbReference type="ARBA" id="ARBA00022723"/>
    </source>
</evidence>
<comment type="cofactor">
    <cofactor evidence="1">
        <name>[3Fe-4S] cluster</name>
        <dbReference type="ChEBI" id="CHEBI:21137"/>
    </cofactor>
</comment>
<evidence type="ECO:0000256" key="6">
    <source>
        <dbReference type="ARBA" id="ARBA00023014"/>
    </source>
</evidence>